<name>A0A1D6JIX9_MAIZE</name>
<dbReference type="EMBL" id="CM000786">
    <property type="protein sequence ID" value="AQK47506.1"/>
    <property type="molecule type" value="Genomic_DNA"/>
</dbReference>
<evidence type="ECO:0000256" key="5">
    <source>
        <dbReference type="ARBA" id="ARBA00022927"/>
    </source>
</evidence>
<evidence type="ECO:0000256" key="3">
    <source>
        <dbReference type="ARBA" id="ARBA00022490"/>
    </source>
</evidence>
<dbReference type="InterPro" id="IPR016024">
    <property type="entry name" value="ARM-type_fold"/>
</dbReference>
<comment type="subcellular location">
    <subcellularLocation>
        <location evidence="1">Cytoplasm</location>
    </subcellularLocation>
</comment>
<proteinExistence type="predicted"/>
<accession>A0A1D6JIX9</accession>
<keyword evidence="4" id="KW-0677">Repeat</keyword>
<keyword evidence="5" id="KW-0653">Protein transport</keyword>
<organism evidence="6">
    <name type="scientific">Zea mays</name>
    <name type="common">Maize</name>
    <dbReference type="NCBI Taxonomy" id="4577"/>
    <lineage>
        <taxon>Eukaryota</taxon>
        <taxon>Viridiplantae</taxon>
        <taxon>Streptophyta</taxon>
        <taxon>Embryophyta</taxon>
        <taxon>Tracheophyta</taxon>
        <taxon>Spermatophyta</taxon>
        <taxon>Magnoliopsida</taxon>
        <taxon>Liliopsida</taxon>
        <taxon>Poales</taxon>
        <taxon>Poaceae</taxon>
        <taxon>PACMAD clade</taxon>
        <taxon>Panicoideae</taxon>
        <taxon>Andropogonodae</taxon>
        <taxon>Andropogoneae</taxon>
        <taxon>Tripsacinae</taxon>
        <taxon>Zea</taxon>
    </lineage>
</organism>
<evidence type="ECO:0000256" key="1">
    <source>
        <dbReference type="ARBA" id="ARBA00004496"/>
    </source>
</evidence>
<gene>
    <name evidence="6" type="ORF">ZEAMMB73_Zm00001d026696</name>
</gene>
<protein>
    <submittedName>
        <fullName evidence="6">Transportin-1</fullName>
    </submittedName>
</protein>
<keyword evidence="3" id="KW-0963">Cytoplasm</keyword>
<dbReference type="InterPro" id="IPR011989">
    <property type="entry name" value="ARM-like"/>
</dbReference>
<dbReference type="PANTHER" id="PTHR10527">
    <property type="entry name" value="IMPORTIN BETA"/>
    <property type="match status" value="1"/>
</dbReference>
<dbReference type="AlphaFoldDB" id="A0A1D6JIX9"/>
<evidence type="ECO:0000313" key="6">
    <source>
        <dbReference type="EMBL" id="AQK47506.1"/>
    </source>
</evidence>
<reference evidence="6" key="1">
    <citation type="submission" date="2015-12" db="EMBL/GenBank/DDBJ databases">
        <title>Update maize B73 reference genome by single molecule sequencing technologies.</title>
        <authorList>
            <consortium name="Maize Genome Sequencing Project"/>
            <person name="Ware D."/>
        </authorList>
    </citation>
    <scope>NUCLEOTIDE SEQUENCE</scope>
    <source>
        <tissue evidence="6">Seedling</tissue>
    </source>
</reference>
<dbReference type="Gene3D" id="1.25.10.10">
    <property type="entry name" value="Leucine-rich Repeat Variant"/>
    <property type="match status" value="1"/>
</dbReference>
<dbReference type="GO" id="GO:0005737">
    <property type="term" value="C:cytoplasm"/>
    <property type="evidence" value="ECO:0007669"/>
    <property type="project" value="UniProtKB-SubCell"/>
</dbReference>
<dbReference type="GO" id="GO:0006606">
    <property type="term" value="P:protein import into nucleus"/>
    <property type="evidence" value="ECO:0007669"/>
    <property type="project" value="InterPro"/>
</dbReference>
<dbReference type="InterPro" id="IPR040122">
    <property type="entry name" value="Importin_beta"/>
</dbReference>
<sequence>MICLIVPSWLDSTRSALSSCRCVRQRVGCRLAGLLGRQVDRQPRLAGLLISVVRRAGWSAISPRRVARRPGWSAVPRRVARWAGRSVSGPSLGGLLRAPGSQIGKEIAPVVITVVSCLVPILKSPEGSNKSLVENSAITLGRLSWVCPDIVAPHMEHFMQAWCKALCMIRDDFEKEDSFHGLCAMVAANPTGGAGSLAYICQACASWTEIKSEGLHNEVCQILNGYKQLLGNGGWEQCMATLQPDVVQKLARYGV</sequence>
<evidence type="ECO:0000256" key="4">
    <source>
        <dbReference type="ARBA" id="ARBA00022737"/>
    </source>
</evidence>
<keyword evidence="2" id="KW-0813">Transport</keyword>
<dbReference type="SUPFAM" id="SSF48371">
    <property type="entry name" value="ARM repeat"/>
    <property type="match status" value="1"/>
</dbReference>
<evidence type="ECO:0000256" key="2">
    <source>
        <dbReference type="ARBA" id="ARBA00022448"/>
    </source>
</evidence>